<protein>
    <submittedName>
        <fullName evidence="2">GNAT family N-acetyltransferase</fullName>
        <ecNumber evidence="2">2.3.1.-</ecNumber>
    </submittedName>
</protein>
<dbReference type="GO" id="GO:0016747">
    <property type="term" value="F:acyltransferase activity, transferring groups other than amino-acyl groups"/>
    <property type="evidence" value="ECO:0007669"/>
    <property type="project" value="InterPro"/>
</dbReference>
<comment type="caution">
    <text evidence="2">The sequence shown here is derived from an EMBL/GenBank/DDBJ whole genome shotgun (WGS) entry which is preliminary data.</text>
</comment>
<dbReference type="Proteomes" id="UP001165679">
    <property type="component" value="Unassembled WGS sequence"/>
</dbReference>
<accession>A0AA41YJT8</accession>
<dbReference type="SUPFAM" id="SSF55729">
    <property type="entry name" value="Acyl-CoA N-acyltransferases (Nat)"/>
    <property type="match status" value="1"/>
</dbReference>
<dbReference type="InterPro" id="IPR000182">
    <property type="entry name" value="GNAT_dom"/>
</dbReference>
<reference evidence="2" key="2">
    <citation type="submission" date="2022-10" db="EMBL/GenBank/DDBJ databases">
        <authorList>
            <person name="Trinh H.N."/>
        </authorList>
    </citation>
    <scope>NUCLEOTIDE SEQUENCE</scope>
    <source>
        <strain evidence="2">RN2-1</strain>
    </source>
</reference>
<dbReference type="PROSITE" id="PS51186">
    <property type="entry name" value="GNAT"/>
    <property type="match status" value="1"/>
</dbReference>
<sequence length="164" mass="17365">MMQWRAMTQDDLPDVARIADAVHPDHPEDISIFAERLRLHPAGCFVLDGAAGYLVSHPWRALDPPALNHLLGALPAAPDTYYLHDIALLPRARGTGAAAAIVRAIIGHAAAAGLPGVSLIAVGASAPFWEAQGFIALDNPAMAAKLASYGTGSRYMVRDTRRAP</sequence>
<dbReference type="EC" id="2.3.1.-" evidence="2"/>
<keyword evidence="2" id="KW-0012">Acyltransferase</keyword>
<evidence type="ECO:0000259" key="1">
    <source>
        <dbReference type="PROSITE" id="PS51186"/>
    </source>
</evidence>
<dbReference type="InterPro" id="IPR016181">
    <property type="entry name" value="Acyl_CoA_acyltransferase"/>
</dbReference>
<dbReference type="AlphaFoldDB" id="A0AA41YJT8"/>
<keyword evidence="2" id="KW-0808">Transferase</keyword>
<organism evidence="2 3">
    <name type="scientific">Limobrevibacterium gyesilva</name>
    <dbReference type="NCBI Taxonomy" id="2991712"/>
    <lineage>
        <taxon>Bacteria</taxon>
        <taxon>Pseudomonadati</taxon>
        <taxon>Pseudomonadota</taxon>
        <taxon>Alphaproteobacteria</taxon>
        <taxon>Acetobacterales</taxon>
        <taxon>Acetobacteraceae</taxon>
        <taxon>Limobrevibacterium</taxon>
    </lineage>
</organism>
<dbReference type="Gene3D" id="3.40.630.30">
    <property type="match status" value="1"/>
</dbReference>
<reference evidence="2" key="1">
    <citation type="submission" date="2022-09" db="EMBL/GenBank/DDBJ databases">
        <title>Rhodovastum sp. nov. RN2-1 isolated from soil in Seongnam, South Korea.</title>
        <authorList>
            <person name="Le N.T."/>
        </authorList>
    </citation>
    <scope>NUCLEOTIDE SEQUENCE</scope>
    <source>
        <strain evidence="2">RN2-1</strain>
    </source>
</reference>
<evidence type="ECO:0000313" key="2">
    <source>
        <dbReference type="EMBL" id="MCW3475026.1"/>
    </source>
</evidence>
<feature type="domain" description="N-acetyltransferase" evidence="1">
    <location>
        <begin position="2"/>
        <end position="161"/>
    </location>
</feature>
<gene>
    <name evidence="2" type="ORF">OL599_10630</name>
</gene>
<proteinExistence type="predicted"/>
<dbReference type="EMBL" id="JAPDNT010000006">
    <property type="protein sequence ID" value="MCW3475026.1"/>
    <property type="molecule type" value="Genomic_DNA"/>
</dbReference>
<dbReference type="Pfam" id="PF00583">
    <property type="entry name" value="Acetyltransf_1"/>
    <property type="match status" value="1"/>
</dbReference>
<evidence type="ECO:0000313" key="3">
    <source>
        <dbReference type="Proteomes" id="UP001165679"/>
    </source>
</evidence>
<keyword evidence="3" id="KW-1185">Reference proteome</keyword>
<name>A0AA41YJT8_9PROT</name>